<evidence type="ECO:0000259" key="5">
    <source>
        <dbReference type="Pfam" id="PF13407"/>
    </source>
</evidence>
<gene>
    <name evidence="6" type="ORF">SAMN04488242_0995</name>
</gene>
<dbReference type="GO" id="GO:0030246">
    <property type="term" value="F:carbohydrate binding"/>
    <property type="evidence" value="ECO:0007669"/>
    <property type="project" value="UniProtKB-ARBA"/>
</dbReference>
<dbReference type="RefSeq" id="WP_093249423.1">
    <property type="nucleotide sequence ID" value="NZ_FNGP01000001.1"/>
</dbReference>
<comment type="similarity">
    <text evidence="2">Belongs to the bacterial solute-binding protein 2 family.</text>
</comment>
<keyword evidence="7" id="KW-1185">Reference proteome</keyword>
<feature type="domain" description="Periplasmic binding protein" evidence="5">
    <location>
        <begin position="51"/>
        <end position="305"/>
    </location>
</feature>
<reference evidence="6 7" key="1">
    <citation type="submission" date="2016-10" db="EMBL/GenBank/DDBJ databases">
        <authorList>
            <person name="de Groot N.N."/>
        </authorList>
    </citation>
    <scope>NUCLEOTIDE SEQUENCE [LARGE SCALE GENOMIC DNA]</scope>
    <source>
        <strain evidence="6 7">CGMCC 1.9159</strain>
    </source>
</reference>
<evidence type="ECO:0000256" key="3">
    <source>
        <dbReference type="ARBA" id="ARBA00022729"/>
    </source>
</evidence>
<dbReference type="STRING" id="686624.SAMN04488242_0995"/>
<dbReference type="Proteomes" id="UP000199475">
    <property type="component" value="Unassembled WGS sequence"/>
</dbReference>
<dbReference type="InterPro" id="IPR028082">
    <property type="entry name" value="Peripla_BP_I"/>
</dbReference>
<dbReference type="PANTHER" id="PTHR46847">
    <property type="entry name" value="D-ALLOSE-BINDING PERIPLASMIC PROTEIN-RELATED"/>
    <property type="match status" value="1"/>
</dbReference>
<dbReference type="PROSITE" id="PS51257">
    <property type="entry name" value="PROKAR_LIPOPROTEIN"/>
    <property type="match status" value="1"/>
</dbReference>
<feature type="signal peptide" evidence="4">
    <location>
        <begin position="1"/>
        <end position="22"/>
    </location>
</feature>
<keyword evidence="3 4" id="KW-0732">Signal</keyword>
<sequence>MNTWLKRAAAAGIAVAMATLSACSVTTGTPGSDNSTAGGGDGEQKDSYRVAYVARAQVDSFAAWLANEMKAEAENYDDIELEVFDGQADDEIENRMIENAIANQFDAIIIQANNAEAQRPYIEQAVAAGIVTITTNPRVEGIEGASSVDANPYEQGAVVARLAVEQVPENAKVVVLNGPGGNMHSTERRKAWEQEFFAKRPDVQIVGEDIANWNKDEALTLMEDWSLANPDIQAIISMNDNMATGALEAVKGKSGFEEIQAYGVDGTAEAALAIEAGEMTATSLQDAAELAQLNLKTVHDLLTGAEEEVNTDVGNPLITQENASEYVEMYKETGQIS</sequence>
<protein>
    <submittedName>
        <fullName evidence="6">Inositol transport system substrate-binding protein</fullName>
    </submittedName>
</protein>
<dbReference type="EMBL" id="FNGP01000001">
    <property type="protein sequence ID" value="SDL25680.1"/>
    <property type="molecule type" value="Genomic_DNA"/>
</dbReference>
<dbReference type="GO" id="GO:0030313">
    <property type="term" value="C:cell envelope"/>
    <property type="evidence" value="ECO:0007669"/>
    <property type="project" value="UniProtKB-SubCell"/>
</dbReference>
<dbReference type="AlphaFoldDB" id="A0A1G9IKL6"/>
<evidence type="ECO:0000256" key="4">
    <source>
        <dbReference type="SAM" id="SignalP"/>
    </source>
</evidence>
<feature type="chain" id="PRO_5039342462" evidence="4">
    <location>
        <begin position="23"/>
        <end position="337"/>
    </location>
</feature>
<evidence type="ECO:0000256" key="1">
    <source>
        <dbReference type="ARBA" id="ARBA00004196"/>
    </source>
</evidence>
<dbReference type="CDD" id="cd01536">
    <property type="entry name" value="PBP1_ABC_sugar_binding-like"/>
    <property type="match status" value="1"/>
</dbReference>
<evidence type="ECO:0000256" key="2">
    <source>
        <dbReference type="ARBA" id="ARBA00007639"/>
    </source>
</evidence>
<name>A0A1G9IKL6_9ACTN</name>
<dbReference type="SUPFAM" id="SSF53822">
    <property type="entry name" value="Periplasmic binding protein-like I"/>
    <property type="match status" value="1"/>
</dbReference>
<dbReference type="PANTHER" id="PTHR46847:SF1">
    <property type="entry name" value="D-ALLOSE-BINDING PERIPLASMIC PROTEIN-RELATED"/>
    <property type="match status" value="1"/>
</dbReference>
<dbReference type="Pfam" id="PF13407">
    <property type="entry name" value="Peripla_BP_4"/>
    <property type="match status" value="1"/>
</dbReference>
<comment type="subcellular location">
    <subcellularLocation>
        <location evidence="1">Cell envelope</location>
    </subcellularLocation>
</comment>
<dbReference type="Gene3D" id="3.40.50.2300">
    <property type="match status" value="2"/>
</dbReference>
<dbReference type="InterPro" id="IPR025997">
    <property type="entry name" value="SBP_2_dom"/>
</dbReference>
<evidence type="ECO:0000313" key="7">
    <source>
        <dbReference type="Proteomes" id="UP000199475"/>
    </source>
</evidence>
<dbReference type="OrthoDB" id="9813037at2"/>
<proteinExistence type="inferred from homology"/>
<organism evidence="6 7">
    <name type="scientific">Tessaracoccus oleiagri</name>
    <dbReference type="NCBI Taxonomy" id="686624"/>
    <lineage>
        <taxon>Bacteria</taxon>
        <taxon>Bacillati</taxon>
        <taxon>Actinomycetota</taxon>
        <taxon>Actinomycetes</taxon>
        <taxon>Propionibacteriales</taxon>
        <taxon>Propionibacteriaceae</taxon>
        <taxon>Tessaracoccus</taxon>
    </lineage>
</organism>
<evidence type="ECO:0000313" key="6">
    <source>
        <dbReference type="EMBL" id="SDL25680.1"/>
    </source>
</evidence>
<accession>A0A1G9IKL6</accession>